<dbReference type="EMBL" id="LAZR01018918">
    <property type="protein sequence ID" value="KKL94462.1"/>
    <property type="molecule type" value="Genomic_DNA"/>
</dbReference>
<evidence type="ECO:0000313" key="2">
    <source>
        <dbReference type="EMBL" id="KKL94462.1"/>
    </source>
</evidence>
<comment type="caution">
    <text evidence="2">The sequence shown here is derived from an EMBL/GenBank/DDBJ whole genome shotgun (WGS) entry which is preliminary data.</text>
</comment>
<organism evidence="2">
    <name type="scientific">marine sediment metagenome</name>
    <dbReference type="NCBI Taxonomy" id="412755"/>
    <lineage>
        <taxon>unclassified sequences</taxon>
        <taxon>metagenomes</taxon>
        <taxon>ecological metagenomes</taxon>
    </lineage>
</organism>
<dbReference type="AlphaFoldDB" id="A0A0F9J5H9"/>
<reference evidence="2" key="1">
    <citation type="journal article" date="2015" name="Nature">
        <title>Complex archaea that bridge the gap between prokaryotes and eukaryotes.</title>
        <authorList>
            <person name="Spang A."/>
            <person name="Saw J.H."/>
            <person name="Jorgensen S.L."/>
            <person name="Zaremba-Niedzwiedzka K."/>
            <person name="Martijn J."/>
            <person name="Lind A.E."/>
            <person name="van Eijk R."/>
            <person name="Schleper C."/>
            <person name="Guy L."/>
            <person name="Ettema T.J."/>
        </authorList>
    </citation>
    <scope>NUCLEOTIDE SEQUENCE</scope>
</reference>
<feature type="compositionally biased region" description="Basic and acidic residues" evidence="1">
    <location>
        <begin position="67"/>
        <end position="77"/>
    </location>
</feature>
<evidence type="ECO:0000256" key="1">
    <source>
        <dbReference type="SAM" id="MobiDB-lite"/>
    </source>
</evidence>
<proteinExistence type="predicted"/>
<feature type="region of interest" description="Disordered" evidence="1">
    <location>
        <begin position="55"/>
        <end position="77"/>
    </location>
</feature>
<name>A0A0F9J5H9_9ZZZZ</name>
<gene>
    <name evidence="2" type="ORF">LCGC14_1864480</name>
</gene>
<sequence length="77" mass="8608">MTNLERLEKMKNRSALGEHRPDYVFVCGICGRVIKGKSNTVHLGIGSHLAMEYRQGKRDGPYSGPRKYGDSSRKGVL</sequence>
<accession>A0A0F9J5H9</accession>
<protein>
    <submittedName>
        <fullName evidence="2">Uncharacterized protein</fullName>
    </submittedName>
</protein>